<evidence type="ECO:0000256" key="1">
    <source>
        <dbReference type="ARBA" id="ARBA00005446"/>
    </source>
</evidence>
<dbReference type="FunFam" id="3.40.50.300:FF:002450">
    <property type="entry name" value="Predicted protein"/>
    <property type="match status" value="1"/>
</dbReference>
<dbReference type="PROSITE" id="PS51194">
    <property type="entry name" value="HELICASE_CTER"/>
    <property type="match status" value="1"/>
</dbReference>
<proteinExistence type="inferred from homology"/>
<keyword evidence="2" id="KW-0547">Nucleotide-binding</keyword>
<evidence type="ECO:0000256" key="5">
    <source>
        <dbReference type="ARBA" id="ARBA00023235"/>
    </source>
</evidence>
<dbReference type="EMBL" id="GG666461">
    <property type="protein sequence ID" value="EEN68811.1"/>
    <property type="molecule type" value="Genomic_DNA"/>
</dbReference>
<gene>
    <name evidence="12" type="ORF">BRAFLDRAFT_128262</name>
</gene>
<dbReference type="InParanoid" id="C3XT78"/>
<dbReference type="STRING" id="7739.C3XT78"/>
<keyword evidence="3" id="KW-0067">ATP-binding</keyword>
<dbReference type="PROSITE" id="PS51192">
    <property type="entry name" value="HELICASE_ATP_BIND_1"/>
    <property type="match status" value="1"/>
</dbReference>
<dbReference type="GO" id="GO:0043138">
    <property type="term" value="F:3'-5' DNA helicase activity"/>
    <property type="evidence" value="ECO:0007669"/>
    <property type="project" value="UniProtKB-EC"/>
</dbReference>
<evidence type="ECO:0000256" key="8">
    <source>
        <dbReference type="ARBA" id="ARBA00034808"/>
    </source>
</evidence>
<keyword evidence="5" id="KW-0413">Isomerase</keyword>
<dbReference type="FunFam" id="3.40.50.300:FF:004474">
    <property type="entry name" value="Uncharacterized protein"/>
    <property type="match status" value="1"/>
</dbReference>
<dbReference type="PANTHER" id="PTHR13710:SF153">
    <property type="entry name" value="RECQ-LIKE DNA HELICASE BLM"/>
    <property type="match status" value="1"/>
</dbReference>
<dbReference type="InterPro" id="IPR014001">
    <property type="entry name" value="Helicase_ATP-bd"/>
</dbReference>
<evidence type="ECO:0000256" key="2">
    <source>
        <dbReference type="ARBA" id="ARBA00022741"/>
    </source>
</evidence>
<reference evidence="12" key="1">
    <citation type="journal article" date="2008" name="Nature">
        <title>The amphioxus genome and the evolution of the chordate karyotype.</title>
        <authorList>
            <consortium name="US DOE Joint Genome Institute (JGI-PGF)"/>
            <person name="Putnam N.H."/>
            <person name="Butts T."/>
            <person name="Ferrier D.E.K."/>
            <person name="Furlong R.F."/>
            <person name="Hellsten U."/>
            <person name="Kawashima T."/>
            <person name="Robinson-Rechavi M."/>
            <person name="Shoguchi E."/>
            <person name="Terry A."/>
            <person name="Yu J.-K."/>
            <person name="Benito-Gutierrez E.L."/>
            <person name="Dubchak I."/>
            <person name="Garcia-Fernandez J."/>
            <person name="Gibson-Brown J.J."/>
            <person name="Grigoriev I.V."/>
            <person name="Horton A.C."/>
            <person name="de Jong P.J."/>
            <person name="Jurka J."/>
            <person name="Kapitonov V.V."/>
            <person name="Kohara Y."/>
            <person name="Kuroki Y."/>
            <person name="Lindquist E."/>
            <person name="Lucas S."/>
            <person name="Osoegawa K."/>
            <person name="Pennacchio L.A."/>
            <person name="Salamov A.A."/>
            <person name="Satou Y."/>
            <person name="Sauka-Spengler T."/>
            <person name="Schmutz J."/>
            <person name="Shin-I T."/>
            <person name="Toyoda A."/>
            <person name="Bronner-Fraser M."/>
            <person name="Fujiyama A."/>
            <person name="Holland L.Z."/>
            <person name="Holland P.W.H."/>
            <person name="Satoh N."/>
            <person name="Rokhsar D.S."/>
        </authorList>
    </citation>
    <scope>NUCLEOTIDE SEQUENCE [LARGE SCALE GENOMIC DNA]</scope>
    <source>
        <strain evidence="12">S238N-H82</strain>
        <tissue evidence="12">Testes</tissue>
    </source>
</reference>
<keyword evidence="4" id="KW-0238">DNA-binding</keyword>
<dbReference type="InterPro" id="IPR001650">
    <property type="entry name" value="Helicase_C-like"/>
</dbReference>
<dbReference type="SMART" id="SM00487">
    <property type="entry name" value="DEXDc"/>
    <property type="match status" value="1"/>
</dbReference>
<evidence type="ECO:0000259" key="10">
    <source>
        <dbReference type="PROSITE" id="PS51192"/>
    </source>
</evidence>
<dbReference type="AlphaFoldDB" id="C3XT78"/>
<evidence type="ECO:0000256" key="9">
    <source>
        <dbReference type="ARBA" id="ARBA00044542"/>
    </source>
</evidence>
<feature type="domain" description="Helicase C-terminal" evidence="11">
    <location>
        <begin position="251"/>
        <end position="417"/>
    </location>
</feature>
<comment type="similarity">
    <text evidence="1">Belongs to the helicase family. RecQ subfamily.</text>
</comment>
<keyword evidence="6" id="KW-0539">Nucleus</keyword>
<evidence type="ECO:0000256" key="7">
    <source>
        <dbReference type="ARBA" id="ARBA00034617"/>
    </source>
</evidence>
<dbReference type="PANTHER" id="PTHR13710">
    <property type="entry name" value="DNA HELICASE RECQ FAMILY MEMBER"/>
    <property type="match status" value="1"/>
</dbReference>
<dbReference type="InterPro" id="IPR027417">
    <property type="entry name" value="P-loop_NTPase"/>
</dbReference>
<evidence type="ECO:0000256" key="4">
    <source>
        <dbReference type="ARBA" id="ARBA00023125"/>
    </source>
</evidence>
<dbReference type="Pfam" id="PF00270">
    <property type="entry name" value="DEAD"/>
    <property type="match status" value="1"/>
</dbReference>
<dbReference type="EC" id="5.6.2.4" evidence="8"/>
<sequence length="458" mass="50418">MADAEADARARSIDEAISSVLTEVEGISELKREQRDALKAFVGGEDVLALLPTGFGKSLIYQLVPGVCKKLAETEGSSLFHGVDKPIVIVVSPLVALMEDQVKEAPKFGVLASQLGKNNEEILQGNVELVFGSPESWLLNDKWRDMLASPVYRKNLVGIVVDEVHVTYKWGQNKKKKRGPAFRESFSRLGELRSLVKEDIPILALTATADTQSRERVISMLNMHGARRINVSPNKENIRMGVVKLPNDKLQCLDWVVKLVRDNGAAAPKIIIYTRSIRTAGKVHIYLLAELGPDAWVDRDPDERTVNCLIGLYHGITKPKYRKHVVSSMNGNGNCRIVIATNALGMGMNFPDVSWVIMYGPPEDSEDILQQIGRAGRGGSDVNAVLYFHGVQLIKVDKAVKGLVTTSPSDVFVRFYIASSKKALSVWNLATDAVHTVTGHANVQVKHVEHLSHHLNPS</sequence>
<dbReference type="SMART" id="SM00490">
    <property type="entry name" value="HELICc"/>
    <property type="match status" value="1"/>
</dbReference>
<evidence type="ECO:0000259" key="11">
    <source>
        <dbReference type="PROSITE" id="PS51194"/>
    </source>
</evidence>
<dbReference type="GO" id="GO:0003677">
    <property type="term" value="F:DNA binding"/>
    <property type="evidence" value="ECO:0007669"/>
    <property type="project" value="UniProtKB-KW"/>
</dbReference>
<dbReference type="Pfam" id="PF00271">
    <property type="entry name" value="Helicase_C"/>
    <property type="match status" value="1"/>
</dbReference>
<feature type="domain" description="Helicase ATP-binding" evidence="10">
    <location>
        <begin position="38"/>
        <end position="227"/>
    </location>
</feature>
<name>C3XT78_BRAFL</name>
<dbReference type="SUPFAM" id="SSF52540">
    <property type="entry name" value="P-loop containing nucleoside triphosphate hydrolases"/>
    <property type="match status" value="1"/>
</dbReference>
<evidence type="ECO:0000313" key="12">
    <source>
        <dbReference type="EMBL" id="EEN68811.1"/>
    </source>
</evidence>
<evidence type="ECO:0000256" key="3">
    <source>
        <dbReference type="ARBA" id="ARBA00022840"/>
    </source>
</evidence>
<dbReference type="CDD" id="cd17920">
    <property type="entry name" value="DEXHc_RecQ"/>
    <property type="match status" value="1"/>
</dbReference>
<dbReference type="InterPro" id="IPR011545">
    <property type="entry name" value="DEAD/DEAH_box_helicase_dom"/>
</dbReference>
<protein>
    <recommendedName>
        <fullName evidence="8">DNA 3'-5' helicase</fullName>
        <ecNumber evidence="8">5.6.2.4</ecNumber>
    </recommendedName>
    <alternativeName>
        <fullName evidence="9">DNA 3'-5' helicase BLM</fullName>
    </alternativeName>
</protein>
<comment type="catalytic activity">
    <reaction evidence="7">
        <text>Couples ATP hydrolysis with the unwinding of duplex DNA by translocating in the 3'-5' direction.</text>
        <dbReference type="EC" id="5.6.2.4"/>
    </reaction>
</comment>
<dbReference type="Gene3D" id="3.40.50.300">
    <property type="entry name" value="P-loop containing nucleotide triphosphate hydrolases"/>
    <property type="match status" value="2"/>
</dbReference>
<organism>
    <name type="scientific">Branchiostoma floridae</name>
    <name type="common">Florida lancelet</name>
    <name type="synonym">Amphioxus</name>
    <dbReference type="NCBI Taxonomy" id="7739"/>
    <lineage>
        <taxon>Eukaryota</taxon>
        <taxon>Metazoa</taxon>
        <taxon>Chordata</taxon>
        <taxon>Cephalochordata</taxon>
        <taxon>Leptocardii</taxon>
        <taxon>Amphioxiformes</taxon>
        <taxon>Branchiostomatidae</taxon>
        <taxon>Branchiostoma</taxon>
    </lineage>
</organism>
<dbReference type="eggNOG" id="KOG0351">
    <property type="taxonomic scope" value="Eukaryota"/>
</dbReference>
<dbReference type="GO" id="GO:0005524">
    <property type="term" value="F:ATP binding"/>
    <property type="evidence" value="ECO:0007669"/>
    <property type="project" value="UniProtKB-KW"/>
</dbReference>
<accession>C3XT78</accession>
<evidence type="ECO:0000256" key="6">
    <source>
        <dbReference type="ARBA" id="ARBA00023242"/>
    </source>
</evidence>